<feature type="compositionally biased region" description="Basic and acidic residues" evidence="1">
    <location>
        <begin position="51"/>
        <end position="63"/>
    </location>
</feature>
<evidence type="ECO:0000256" key="1">
    <source>
        <dbReference type="SAM" id="MobiDB-lite"/>
    </source>
</evidence>
<accession>A0AAE0T3S9</accession>
<feature type="region of interest" description="Disordered" evidence="1">
    <location>
        <begin position="42"/>
        <end position="78"/>
    </location>
</feature>
<proteinExistence type="predicted"/>
<name>A0AAE0T3S9_9BIVA</name>
<sequence>MFQHTQILRENGLLTTAGKRQLSYYHDQRIPEQDQIQQDEICPRATPVTHPTDRQEKPREPRMLKHQYAPRPTTNANYDESIKDDALTENVQSIGLPRAENNGCVFITFYGMNTDNCVSGTMLEMHKPHSAKGELFIYNFCYTVRVKM</sequence>
<dbReference type="Proteomes" id="UP001195483">
    <property type="component" value="Unassembled WGS sequence"/>
</dbReference>
<organism evidence="2 3">
    <name type="scientific">Potamilus streckersoni</name>
    <dbReference type="NCBI Taxonomy" id="2493646"/>
    <lineage>
        <taxon>Eukaryota</taxon>
        <taxon>Metazoa</taxon>
        <taxon>Spiralia</taxon>
        <taxon>Lophotrochozoa</taxon>
        <taxon>Mollusca</taxon>
        <taxon>Bivalvia</taxon>
        <taxon>Autobranchia</taxon>
        <taxon>Heteroconchia</taxon>
        <taxon>Palaeoheterodonta</taxon>
        <taxon>Unionida</taxon>
        <taxon>Unionoidea</taxon>
        <taxon>Unionidae</taxon>
        <taxon>Ambleminae</taxon>
        <taxon>Lampsilini</taxon>
        <taxon>Potamilus</taxon>
    </lineage>
</organism>
<reference evidence="2" key="2">
    <citation type="journal article" date="2021" name="Genome Biol. Evol.">
        <title>Developing a high-quality reference genome for a parasitic bivalve with doubly uniparental inheritance (Bivalvia: Unionida).</title>
        <authorList>
            <person name="Smith C.H."/>
        </authorList>
    </citation>
    <scope>NUCLEOTIDE SEQUENCE</scope>
    <source>
        <strain evidence="2">CHS0354</strain>
        <tissue evidence="2">Mantle</tissue>
    </source>
</reference>
<dbReference type="EMBL" id="JAEAOA010001575">
    <property type="protein sequence ID" value="KAK3602839.1"/>
    <property type="molecule type" value="Genomic_DNA"/>
</dbReference>
<reference evidence="2" key="3">
    <citation type="submission" date="2023-05" db="EMBL/GenBank/DDBJ databases">
        <authorList>
            <person name="Smith C.H."/>
        </authorList>
    </citation>
    <scope>NUCLEOTIDE SEQUENCE</scope>
    <source>
        <strain evidence="2">CHS0354</strain>
        <tissue evidence="2">Mantle</tissue>
    </source>
</reference>
<evidence type="ECO:0000313" key="3">
    <source>
        <dbReference type="Proteomes" id="UP001195483"/>
    </source>
</evidence>
<comment type="caution">
    <text evidence="2">The sequence shown here is derived from an EMBL/GenBank/DDBJ whole genome shotgun (WGS) entry which is preliminary data.</text>
</comment>
<evidence type="ECO:0000313" key="2">
    <source>
        <dbReference type="EMBL" id="KAK3602839.1"/>
    </source>
</evidence>
<gene>
    <name evidence="2" type="ORF">CHS0354_026397</name>
</gene>
<reference evidence="2" key="1">
    <citation type="journal article" date="2021" name="Genome Biol. Evol.">
        <title>A High-Quality Reference Genome for a Parasitic Bivalve with Doubly Uniparental Inheritance (Bivalvia: Unionida).</title>
        <authorList>
            <person name="Smith C.H."/>
        </authorList>
    </citation>
    <scope>NUCLEOTIDE SEQUENCE</scope>
    <source>
        <strain evidence="2">CHS0354</strain>
    </source>
</reference>
<dbReference type="AlphaFoldDB" id="A0AAE0T3S9"/>
<keyword evidence="3" id="KW-1185">Reference proteome</keyword>
<protein>
    <submittedName>
        <fullName evidence="2">Uncharacterized protein</fullName>
    </submittedName>
</protein>